<evidence type="ECO:0000313" key="2">
    <source>
        <dbReference type="Proteomes" id="UP000828390"/>
    </source>
</evidence>
<sequence length="60" mass="7024">METESPHSSTQNTELTCTLKSLWANTPEHFVTMETEFLFVQMHWAEIMAFHTLKVNNSEH</sequence>
<organism evidence="1 2">
    <name type="scientific">Dreissena polymorpha</name>
    <name type="common">Zebra mussel</name>
    <name type="synonym">Mytilus polymorpha</name>
    <dbReference type="NCBI Taxonomy" id="45954"/>
    <lineage>
        <taxon>Eukaryota</taxon>
        <taxon>Metazoa</taxon>
        <taxon>Spiralia</taxon>
        <taxon>Lophotrochozoa</taxon>
        <taxon>Mollusca</taxon>
        <taxon>Bivalvia</taxon>
        <taxon>Autobranchia</taxon>
        <taxon>Heteroconchia</taxon>
        <taxon>Euheterodonta</taxon>
        <taxon>Imparidentia</taxon>
        <taxon>Neoheterodontei</taxon>
        <taxon>Myida</taxon>
        <taxon>Dreissenoidea</taxon>
        <taxon>Dreissenidae</taxon>
        <taxon>Dreissena</taxon>
    </lineage>
</organism>
<dbReference type="AlphaFoldDB" id="A0A9D3YRH6"/>
<reference evidence="1" key="1">
    <citation type="journal article" date="2019" name="bioRxiv">
        <title>The Genome of the Zebra Mussel, Dreissena polymorpha: A Resource for Invasive Species Research.</title>
        <authorList>
            <person name="McCartney M.A."/>
            <person name="Auch B."/>
            <person name="Kono T."/>
            <person name="Mallez S."/>
            <person name="Zhang Y."/>
            <person name="Obille A."/>
            <person name="Becker A."/>
            <person name="Abrahante J.E."/>
            <person name="Garbe J."/>
            <person name="Badalamenti J.P."/>
            <person name="Herman A."/>
            <person name="Mangelson H."/>
            <person name="Liachko I."/>
            <person name="Sullivan S."/>
            <person name="Sone E.D."/>
            <person name="Koren S."/>
            <person name="Silverstein K.A.T."/>
            <person name="Beckman K.B."/>
            <person name="Gohl D.M."/>
        </authorList>
    </citation>
    <scope>NUCLEOTIDE SEQUENCE</scope>
    <source>
        <strain evidence="1">Duluth1</strain>
        <tissue evidence="1">Whole animal</tissue>
    </source>
</reference>
<accession>A0A9D3YRH6</accession>
<name>A0A9D3YRH6_DREPO</name>
<reference evidence="1" key="2">
    <citation type="submission" date="2020-11" db="EMBL/GenBank/DDBJ databases">
        <authorList>
            <person name="McCartney M.A."/>
            <person name="Auch B."/>
            <person name="Kono T."/>
            <person name="Mallez S."/>
            <person name="Becker A."/>
            <person name="Gohl D.M."/>
            <person name="Silverstein K.A.T."/>
            <person name="Koren S."/>
            <person name="Bechman K.B."/>
            <person name="Herman A."/>
            <person name="Abrahante J.E."/>
            <person name="Garbe J."/>
        </authorList>
    </citation>
    <scope>NUCLEOTIDE SEQUENCE</scope>
    <source>
        <strain evidence="1">Duluth1</strain>
        <tissue evidence="1">Whole animal</tissue>
    </source>
</reference>
<comment type="caution">
    <text evidence="1">The sequence shown here is derived from an EMBL/GenBank/DDBJ whole genome shotgun (WGS) entry which is preliminary data.</text>
</comment>
<dbReference type="Proteomes" id="UP000828390">
    <property type="component" value="Unassembled WGS sequence"/>
</dbReference>
<protein>
    <submittedName>
        <fullName evidence="1">Uncharacterized protein</fullName>
    </submittedName>
</protein>
<dbReference type="EMBL" id="JAIWYP010000015">
    <property type="protein sequence ID" value="KAH3703554.1"/>
    <property type="molecule type" value="Genomic_DNA"/>
</dbReference>
<evidence type="ECO:0000313" key="1">
    <source>
        <dbReference type="EMBL" id="KAH3703554.1"/>
    </source>
</evidence>
<keyword evidence="2" id="KW-1185">Reference proteome</keyword>
<gene>
    <name evidence="1" type="ORF">DPMN_078591</name>
</gene>
<proteinExistence type="predicted"/>